<organism evidence="1">
    <name type="scientific">Cacopsylla melanoneura</name>
    <dbReference type="NCBI Taxonomy" id="428564"/>
    <lineage>
        <taxon>Eukaryota</taxon>
        <taxon>Metazoa</taxon>
        <taxon>Ecdysozoa</taxon>
        <taxon>Arthropoda</taxon>
        <taxon>Hexapoda</taxon>
        <taxon>Insecta</taxon>
        <taxon>Pterygota</taxon>
        <taxon>Neoptera</taxon>
        <taxon>Paraneoptera</taxon>
        <taxon>Hemiptera</taxon>
        <taxon>Sternorrhyncha</taxon>
        <taxon>Psylloidea</taxon>
        <taxon>Psyllidae</taxon>
        <taxon>Psyllinae</taxon>
        <taxon>Cacopsylla</taxon>
    </lineage>
</organism>
<proteinExistence type="predicted"/>
<reference evidence="1" key="1">
    <citation type="submission" date="2021-05" db="EMBL/GenBank/DDBJ databases">
        <authorList>
            <person name="Alioto T."/>
            <person name="Alioto T."/>
            <person name="Gomez Garrido J."/>
        </authorList>
    </citation>
    <scope>NUCLEOTIDE SEQUENCE</scope>
</reference>
<dbReference type="AlphaFoldDB" id="A0A8D8ZDY2"/>
<accession>A0A8D8ZDY2</accession>
<sequence length="146" mass="17400">MPFSFLYISLVAHPISFLLSFFSLPPSLFFLSFLFGFMPDYYFVQSFFFSMIFFSSNSFFHLFAIGVGFFHRILLVFLEQNFVSIRYYRYTLLLVFLCQPFWKHLYVCTHCIHIGTSGRIHIISWLVRWSKLQTVIAWSGKNFTLC</sequence>
<name>A0A8D8ZDY2_9HEMI</name>
<evidence type="ECO:0000313" key="1">
    <source>
        <dbReference type="EMBL" id="CAG6744381.1"/>
    </source>
</evidence>
<dbReference type="EMBL" id="HBUF01465685">
    <property type="protein sequence ID" value="CAG6744381.1"/>
    <property type="molecule type" value="Transcribed_RNA"/>
</dbReference>
<protein>
    <submittedName>
        <fullName evidence="1">Uncharacterized protein</fullName>
    </submittedName>
</protein>